<gene>
    <name evidence="2" type="ORF">GGR46_002355</name>
</gene>
<dbReference type="AlphaFoldDB" id="A0A7W6JUK6"/>
<feature type="signal peptide" evidence="1">
    <location>
        <begin position="1"/>
        <end position="21"/>
    </location>
</feature>
<comment type="caution">
    <text evidence="2">The sequence shown here is derived from an EMBL/GenBank/DDBJ whole genome shotgun (WGS) entry which is preliminary data.</text>
</comment>
<keyword evidence="3" id="KW-1185">Reference proteome</keyword>
<name>A0A7W6JUK6_9SPHN</name>
<sequence>MPNPRIAIALLALATIISGSAAWSTADARIAHATAMAHGHR</sequence>
<reference evidence="2 3" key="1">
    <citation type="submission" date="2020-08" db="EMBL/GenBank/DDBJ databases">
        <title>Genomic Encyclopedia of Type Strains, Phase IV (KMG-IV): sequencing the most valuable type-strain genomes for metagenomic binning, comparative biology and taxonomic classification.</title>
        <authorList>
            <person name="Goeker M."/>
        </authorList>
    </citation>
    <scope>NUCLEOTIDE SEQUENCE [LARGE SCALE GENOMIC DNA]</scope>
    <source>
        <strain evidence="2 3">DSM 101806</strain>
    </source>
</reference>
<dbReference type="RefSeq" id="WP_281396591.1">
    <property type="nucleotide sequence ID" value="NZ_JACIEH010000002.1"/>
</dbReference>
<dbReference type="Proteomes" id="UP000557392">
    <property type="component" value="Unassembled WGS sequence"/>
</dbReference>
<evidence type="ECO:0000313" key="3">
    <source>
        <dbReference type="Proteomes" id="UP000557392"/>
    </source>
</evidence>
<evidence type="ECO:0000313" key="2">
    <source>
        <dbReference type="EMBL" id="MBB4098791.1"/>
    </source>
</evidence>
<accession>A0A7W6JUK6</accession>
<evidence type="ECO:0000256" key="1">
    <source>
        <dbReference type="SAM" id="SignalP"/>
    </source>
</evidence>
<feature type="chain" id="PRO_5031385433" evidence="1">
    <location>
        <begin position="22"/>
        <end position="41"/>
    </location>
</feature>
<protein>
    <submittedName>
        <fullName evidence="2">Uncharacterized protein</fullName>
    </submittedName>
</protein>
<organism evidence="2 3">
    <name type="scientific">Sphingomonas kyeonggiensis</name>
    <dbReference type="NCBI Taxonomy" id="1268553"/>
    <lineage>
        <taxon>Bacteria</taxon>
        <taxon>Pseudomonadati</taxon>
        <taxon>Pseudomonadota</taxon>
        <taxon>Alphaproteobacteria</taxon>
        <taxon>Sphingomonadales</taxon>
        <taxon>Sphingomonadaceae</taxon>
        <taxon>Sphingomonas</taxon>
    </lineage>
</organism>
<proteinExistence type="predicted"/>
<dbReference type="EMBL" id="JACIEH010000002">
    <property type="protein sequence ID" value="MBB4098791.1"/>
    <property type="molecule type" value="Genomic_DNA"/>
</dbReference>
<keyword evidence="1" id="KW-0732">Signal</keyword>